<accession>A0A0F7ZMM5</accession>
<name>A0A0F7ZMM5_9HYPO</name>
<evidence type="ECO:0000313" key="1">
    <source>
        <dbReference type="EMBL" id="KJZ72260.1"/>
    </source>
</evidence>
<gene>
    <name evidence="1" type="ORF">HIM_08301</name>
</gene>
<dbReference type="OrthoDB" id="536211at2759"/>
<dbReference type="EMBL" id="KQ030549">
    <property type="protein sequence ID" value="KJZ72260.1"/>
    <property type="molecule type" value="Genomic_DNA"/>
</dbReference>
<organism evidence="1 2">
    <name type="scientific">Hirsutella minnesotensis 3608</name>
    <dbReference type="NCBI Taxonomy" id="1043627"/>
    <lineage>
        <taxon>Eukaryota</taxon>
        <taxon>Fungi</taxon>
        <taxon>Dikarya</taxon>
        <taxon>Ascomycota</taxon>
        <taxon>Pezizomycotina</taxon>
        <taxon>Sordariomycetes</taxon>
        <taxon>Hypocreomycetidae</taxon>
        <taxon>Hypocreales</taxon>
        <taxon>Ophiocordycipitaceae</taxon>
        <taxon>Hirsutella</taxon>
    </lineage>
</organism>
<evidence type="ECO:0000313" key="2">
    <source>
        <dbReference type="Proteomes" id="UP000054481"/>
    </source>
</evidence>
<sequence>MDQYRAAHQVKTNLQLQPTKACVAATEGGAKPLWNKPRPYTMATARCHPDRSGRRREIREEFCGTFLYCYWRAWKGAGEKYKDDFNECLDARRTEYNCKEWVDYSQGTARDCGEYWALMSNRSREG</sequence>
<protein>
    <submittedName>
        <fullName evidence="1">Uncharacterized protein</fullName>
    </submittedName>
</protein>
<proteinExistence type="predicted"/>
<dbReference type="Proteomes" id="UP000054481">
    <property type="component" value="Unassembled WGS sequence"/>
</dbReference>
<keyword evidence="2" id="KW-1185">Reference proteome</keyword>
<dbReference type="AlphaFoldDB" id="A0A0F7ZMM5"/>
<reference evidence="1 2" key="1">
    <citation type="journal article" date="2014" name="Genome Biol. Evol.">
        <title>Comparative genomics and transcriptomics analyses reveal divergent lifestyle features of nematode endoparasitic fungus Hirsutella minnesotensis.</title>
        <authorList>
            <person name="Lai Y."/>
            <person name="Liu K."/>
            <person name="Zhang X."/>
            <person name="Zhang X."/>
            <person name="Li K."/>
            <person name="Wang N."/>
            <person name="Shu C."/>
            <person name="Wu Y."/>
            <person name="Wang C."/>
            <person name="Bushley K.E."/>
            <person name="Xiang M."/>
            <person name="Liu X."/>
        </authorList>
    </citation>
    <scope>NUCLEOTIDE SEQUENCE [LARGE SCALE GENOMIC DNA]</scope>
    <source>
        <strain evidence="1 2">3608</strain>
    </source>
</reference>